<dbReference type="EMBL" id="JAEHOE010000152">
    <property type="protein sequence ID" value="KAG2484328.1"/>
    <property type="molecule type" value="Genomic_DNA"/>
</dbReference>
<dbReference type="OrthoDB" id="691424at2759"/>
<dbReference type="InterPro" id="IPR006502">
    <property type="entry name" value="PDDEXK-like"/>
</dbReference>
<evidence type="ECO:0000256" key="1">
    <source>
        <dbReference type="SAM" id="MobiDB-lite"/>
    </source>
</evidence>
<proteinExistence type="predicted"/>
<feature type="region of interest" description="Disordered" evidence="1">
    <location>
        <begin position="73"/>
        <end position="116"/>
    </location>
</feature>
<gene>
    <name evidence="2" type="ORF">HYH03_016870</name>
</gene>
<organism evidence="2 3">
    <name type="scientific">Edaphochlamys debaryana</name>
    <dbReference type="NCBI Taxonomy" id="47281"/>
    <lineage>
        <taxon>Eukaryota</taxon>
        <taxon>Viridiplantae</taxon>
        <taxon>Chlorophyta</taxon>
        <taxon>core chlorophytes</taxon>
        <taxon>Chlorophyceae</taxon>
        <taxon>CS clade</taxon>
        <taxon>Chlamydomonadales</taxon>
        <taxon>Chlamydomonadales incertae sedis</taxon>
        <taxon>Edaphochlamys</taxon>
    </lineage>
</organism>
<reference evidence="2" key="1">
    <citation type="journal article" date="2020" name="bioRxiv">
        <title>Comparative genomics of Chlamydomonas.</title>
        <authorList>
            <person name="Craig R.J."/>
            <person name="Hasan A.R."/>
            <person name="Ness R.W."/>
            <person name="Keightley P.D."/>
        </authorList>
    </citation>
    <scope>NUCLEOTIDE SEQUENCE</scope>
    <source>
        <strain evidence="2">CCAP 11/70</strain>
    </source>
</reference>
<evidence type="ECO:0000313" key="2">
    <source>
        <dbReference type="EMBL" id="KAG2484328.1"/>
    </source>
</evidence>
<protein>
    <submittedName>
        <fullName evidence="2">Uncharacterized protein</fullName>
    </submittedName>
</protein>
<dbReference type="AlphaFoldDB" id="A0A835XK71"/>
<comment type="caution">
    <text evidence="2">The sequence shown here is derived from an EMBL/GenBank/DDBJ whole genome shotgun (WGS) entry which is preliminary data.</text>
</comment>
<feature type="compositionally biased region" description="Low complexity" evidence="1">
    <location>
        <begin position="103"/>
        <end position="116"/>
    </location>
</feature>
<dbReference type="PANTHER" id="PTHR31579">
    <property type="entry name" value="OS03G0796600 PROTEIN"/>
    <property type="match status" value="1"/>
</dbReference>
<sequence length="329" mass="34640">MEFIVEPALRQHFAIPHASPEYAFVHSRMPEVFVGGSCRLVPIIQIMCALMADSFERQGLALPPWRKEQAMMSKWMPSPSRVRELAPASPLDRSGSDPMDPRPATAGASGTSSPAISRPASAVLADCVMPSCLADAVPGPAMPVHLGFRVLDSRDDLPSVCSINCSGAASPPTGSIADSVASLVSGDFLVGSPDACAAGTGPGGIASSGLTLRSAHTGMLPSRTSNRLASKLTVLLGPQALACAVPAGPRVETRAPSHPELGPIHLVRRGPAREQLRLQQLEARLEARLEAQGERSWLPWPMGLHEAQAGAERPHLQTDAFSSPFVLVP</sequence>
<keyword evidence="3" id="KW-1185">Reference proteome</keyword>
<name>A0A835XK71_9CHLO</name>
<dbReference type="Pfam" id="PF04720">
    <property type="entry name" value="PDDEXK_6"/>
    <property type="match status" value="1"/>
</dbReference>
<dbReference type="PANTHER" id="PTHR31579:SF1">
    <property type="entry name" value="OS03G0796600 PROTEIN"/>
    <property type="match status" value="1"/>
</dbReference>
<dbReference type="Proteomes" id="UP000612055">
    <property type="component" value="Unassembled WGS sequence"/>
</dbReference>
<evidence type="ECO:0000313" key="3">
    <source>
        <dbReference type="Proteomes" id="UP000612055"/>
    </source>
</evidence>
<accession>A0A835XK71</accession>